<dbReference type="RefSeq" id="WP_012477477.1">
    <property type="nucleotide sequence ID" value="NC_010877.1"/>
</dbReference>
<feature type="domain" description="FtsK" evidence="2">
    <location>
        <begin position="15"/>
        <end position="206"/>
    </location>
</feature>
<keyword evidence="1" id="KW-0067">ATP-binding</keyword>
<dbReference type="GO" id="GO:0003677">
    <property type="term" value="F:DNA binding"/>
    <property type="evidence" value="ECO:0007669"/>
    <property type="project" value="InterPro"/>
</dbReference>
<protein>
    <submittedName>
        <fullName evidence="3">FtsK-like protein</fullName>
    </submittedName>
</protein>
<geneLocation type="plasmid" evidence="3">
    <name>pASV479</name>
</geneLocation>
<dbReference type="GO" id="GO:0005524">
    <property type="term" value="F:ATP binding"/>
    <property type="evidence" value="ECO:0007669"/>
    <property type="project" value="UniProtKB-UniRule"/>
</dbReference>
<sequence>MGADGVLRVGLLEDGSPAELTLRNQSGVVVGGVPGSGKTAGMTVIALAMLRAGANLHVIDGKGGDDWGWCAPAATDFARDDISVVHEMLLSVQAAMRRRLASMRTDYGQSNYWNIPAADRPPLEVIIIDECQTFFDAKSVLGDKETKQKAAEITAIATDLVKKGRSAGYLVFVMTQKPTADSIPTALRDNCGVRVCFRVATIEAAKAVLGDVPDGSPSPVEIPRSRVGGAVIGRDDGTLATCRFAYVDEAAATRFAQGAL</sequence>
<dbReference type="InterPro" id="IPR027417">
    <property type="entry name" value="P-loop_NTPase"/>
</dbReference>
<evidence type="ECO:0000259" key="2">
    <source>
        <dbReference type="PROSITE" id="PS50901"/>
    </source>
</evidence>
<keyword evidence="3" id="KW-0614">Plasmid</keyword>
<dbReference type="PROSITE" id="PS50901">
    <property type="entry name" value="FTSK"/>
    <property type="match status" value="1"/>
</dbReference>
<dbReference type="GO" id="GO:0016887">
    <property type="term" value="F:ATP hydrolysis activity"/>
    <property type="evidence" value="ECO:0007669"/>
    <property type="project" value="InterPro"/>
</dbReference>
<evidence type="ECO:0000256" key="1">
    <source>
        <dbReference type="PROSITE-ProRule" id="PRU00289"/>
    </source>
</evidence>
<evidence type="ECO:0000313" key="3">
    <source>
        <dbReference type="EMBL" id="AAZ30038.2"/>
    </source>
</evidence>
<dbReference type="AlphaFoldDB" id="A0EJ82"/>
<proteinExistence type="predicted"/>
<dbReference type="SUPFAM" id="SSF52540">
    <property type="entry name" value="P-loop containing nucleoside triphosphate hydrolases"/>
    <property type="match status" value="1"/>
</dbReference>
<keyword evidence="1" id="KW-0547">Nucleotide-binding</keyword>
<name>A0EJ82_9BIFI</name>
<dbReference type="EMBL" id="DQ103758">
    <property type="protein sequence ID" value="AAZ30038.2"/>
    <property type="molecule type" value="Genomic_DNA"/>
</dbReference>
<dbReference type="InterPro" id="IPR002543">
    <property type="entry name" value="FtsK_dom"/>
</dbReference>
<reference evidence="3" key="1">
    <citation type="journal article" date="2007" name="Plasmid">
        <title>Characterization of plasmid pASV479 from Bifidobacterium pseudolongum subsp. globosum and its use for expression vector construction.</title>
        <authorList>
            <person name="Sangrador-Vegas A."/>
            <person name="Stanton C."/>
            <person name="van Sinderen D."/>
            <person name="Fitzgerald G.F."/>
            <person name="Ross R.P."/>
        </authorList>
    </citation>
    <scope>NUCLEOTIDE SEQUENCE</scope>
    <source>
        <plasmid evidence="3">pASV479</plasmid>
    </source>
</reference>
<dbReference type="InterPro" id="IPR003959">
    <property type="entry name" value="ATPase_AAA_core"/>
</dbReference>
<feature type="binding site" evidence="1">
    <location>
        <begin position="32"/>
        <end position="39"/>
    </location>
    <ligand>
        <name>ATP</name>
        <dbReference type="ChEBI" id="CHEBI:30616"/>
    </ligand>
</feature>
<accession>A0EJ82</accession>
<dbReference type="Pfam" id="PF00004">
    <property type="entry name" value="AAA"/>
    <property type="match status" value="1"/>
</dbReference>
<organism evidence="3">
    <name type="scientific">Bifidobacterium pseudolongum subsp. globosum</name>
    <dbReference type="NCBI Taxonomy" id="1690"/>
    <lineage>
        <taxon>Bacteria</taxon>
        <taxon>Bacillati</taxon>
        <taxon>Actinomycetota</taxon>
        <taxon>Actinomycetes</taxon>
        <taxon>Bifidobacteriales</taxon>
        <taxon>Bifidobacteriaceae</taxon>
        <taxon>Bifidobacterium</taxon>
    </lineage>
</organism>
<dbReference type="Gene3D" id="3.40.50.300">
    <property type="entry name" value="P-loop containing nucleotide triphosphate hydrolases"/>
    <property type="match status" value="1"/>
</dbReference>